<dbReference type="EMBL" id="BEZZ01000524">
    <property type="protein sequence ID" value="GCC33520.1"/>
    <property type="molecule type" value="Genomic_DNA"/>
</dbReference>
<name>A0A401ST01_CHIPU</name>
<dbReference type="OrthoDB" id="19261at2759"/>
<dbReference type="Proteomes" id="UP000287033">
    <property type="component" value="Unassembled WGS sequence"/>
</dbReference>
<comment type="caution">
    <text evidence="2">The sequence shown here is derived from an EMBL/GenBank/DDBJ whole genome shotgun (WGS) entry which is preliminary data.</text>
</comment>
<keyword evidence="3" id="KW-1185">Reference proteome</keyword>
<dbReference type="Gene3D" id="1.20.5.110">
    <property type="match status" value="1"/>
</dbReference>
<gene>
    <name evidence="2" type="ORF">chiPu_0011990</name>
</gene>
<evidence type="ECO:0000256" key="1">
    <source>
        <dbReference type="SAM" id="MobiDB-lite"/>
    </source>
</evidence>
<dbReference type="STRING" id="137246.A0A401ST01"/>
<accession>A0A401ST01</accession>
<evidence type="ECO:0000313" key="3">
    <source>
        <dbReference type="Proteomes" id="UP000287033"/>
    </source>
</evidence>
<feature type="compositionally biased region" description="Basic and acidic residues" evidence="1">
    <location>
        <begin position="1"/>
        <end position="11"/>
    </location>
</feature>
<evidence type="ECO:0000313" key="2">
    <source>
        <dbReference type="EMBL" id="GCC33520.1"/>
    </source>
</evidence>
<organism evidence="2 3">
    <name type="scientific">Chiloscyllium punctatum</name>
    <name type="common">Brownbanded bambooshark</name>
    <name type="synonym">Hemiscyllium punctatum</name>
    <dbReference type="NCBI Taxonomy" id="137246"/>
    <lineage>
        <taxon>Eukaryota</taxon>
        <taxon>Metazoa</taxon>
        <taxon>Chordata</taxon>
        <taxon>Craniata</taxon>
        <taxon>Vertebrata</taxon>
        <taxon>Chondrichthyes</taxon>
        <taxon>Elasmobranchii</taxon>
        <taxon>Galeomorphii</taxon>
        <taxon>Galeoidea</taxon>
        <taxon>Orectolobiformes</taxon>
        <taxon>Hemiscylliidae</taxon>
        <taxon>Chiloscyllium</taxon>
    </lineage>
</organism>
<proteinExistence type="predicted"/>
<protein>
    <submittedName>
        <fullName evidence="2">Uncharacterized protein</fullName>
    </submittedName>
</protein>
<feature type="region of interest" description="Disordered" evidence="1">
    <location>
        <begin position="1"/>
        <end position="29"/>
    </location>
</feature>
<reference evidence="2 3" key="1">
    <citation type="journal article" date="2018" name="Nat. Ecol. Evol.">
        <title>Shark genomes provide insights into elasmobranch evolution and the origin of vertebrates.</title>
        <authorList>
            <person name="Hara Y"/>
            <person name="Yamaguchi K"/>
            <person name="Onimaru K"/>
            <person name="Kadota M"/>
            <person name="Koyanagi M"/>
            <person name="Keeley SD"/>
            <person name="Tatsumi K"/>
            <person name="Tanaka K"/>
            <person name="Motone F"/>
            <person name="Kageyama Y"/>
            <person name="Nozu R"/>
            <person name="Adachi N"/>
            <person name="Nishimura O"/>
            <person name="Nakagawa R"/>
            <person name="Tanegashima C"/>
            <person name="Kiyatake I"/>
            <person name="Matsumoto R"/>
            <person name="Murakumo K"/>
            <person name="Nishida K"/>
            <person name="Terakita A"/>
            <person name="Kuratani S"/>
            <person name="Sato K"/>
            <person name="Hyodo S Kuraku.S."/>
        </authorList>
    </citation>
    <scope>NUCLEOTIDE SEQUENCE [LARGE SCALE GENOMIC DNA]</scope>
</reference>
<sequence>MADDADMRNELENMQQRADQVADESLESTRRMLQLVEEPLEDSPLKLSGPADTVTHNVFVPEAQYGNTDLPLVGSAAENSLE</sequence>
<dbReference type="AlphaFoldDB" id="A0A401ST01"/>